<keyword evidence="4" id="KW-0804">Transcription</keyword>
<evidence type="ECO:0000256" key="3">
    <source>
        <dbReference type="ARBA" id="ARBA00023125"/>
    </source>
</evidence>
<accession>A0AAE2UVV9</accession>
<feature type="domain" description="HTH lysR-type" evidence="5">
    <location>
        <begin position="1"/>
        <end position="58"/>
    </location>
</feature>
<proteinExistence type="inferred from homology"/>
<protein>
    <submittedName>
        <fullName evidence="6">LysR family transcriptional regulator</fullName>
    </submittedName>
</protein>
<reference evidence="6" key="1">
    <citation type="submission" date="2020-11" db="EMBL/GenBank/DDBJ databases">
        <authorList>
            <person name="Thieme N."/>
            <person name="Liebl W."/>
            <person name="Zverlov V."/>
        </authorList>
    </citation>
    <scope>NUCLEOTIDE SEQUENCE</scope>
    <source>
        <strain evidence="6">NT08</strain>
    </source>
</reference>
<dbReference type="Gene3D" id="1.10.10.10">
    <property type="entry name" value="Winged helix-like DNA-binding domain superfamily/Winged helix DNA-binding domain"/>
    <property type="match status" value="1"/>
</dbReference>
<dbReference type="PRINTS" id="PR00039">
    <property type="entry name" value="HTHLYSR"/>
</dbReference>
<dbReference type="CDD" id="cd08437">
    <property type="entry name" value="PBP2_MleR"/>
    <property type="match status" value="1"/>
</dbReference>
<comment type="caution">
    <text evidence="6">The sequence shown here is derived from an EMBL/GenBank/DDBJ whole genome shotgun (WGS) entry which is preliminary data.</text>
</comment>
<dbReference type="SUPFAM" id="SSF53850">
    <property type="entry name" value="Periplasmic binding protein-like II"/>
    <property type="match status" value="1"/>
</dbReference>
<sequence>MDVKLLRYFVQICKDKSFSKASKNLYITQQGLSRAIKNLEEYVQVPLFYRKINGVEVTKYGEYLEQQSMSILNQFDLFLSDISQMNDLESQKLSVGFSLGVLDALSTDLISDFKKTYPQIQLDIYEGPDYYCEEAVLKGDLDIAFTIGPINKSKFHSKVVKTQHPCVLINEKNPLSKKSKINFDDLKDERFIITNQNFKIYHNFISKCRQANFQPNIVFSTTEIHIVHKLSRLNKGLGISIDFVVIDINYPNVRAIPFADETFVWEINFIHRKDYFLSGASKMLLDYVMNY</sequence>
<comment type="similarity">
    <text evidence="1">Belongs to the LysR transcriptional regulatory family.</text>
</comment>
<dbReference type="AlphaFoldDB" id="A0AAE2UVV9"/>
<evidence type="ECO:0000256" key="1">
    <source>
        <dbReference type="ARBA" id="ARBA00009437"/>
    </source>
</evidence>
<dbReference type="GO" id="GO:0005829">
    <property type="term" value="C:cytosol"/>
    <property type="evidence" value="ECO:0007669"/>
    <property type="project" value="TreeGrafter"/>
</dbReference>
<gene>
    <name evidence="6" type="ORF">IS491_12010</name>
</gene>
<dbReference type="GO" id="GO:0003700">
    <property type="term" value="F:DNA-binding transcription factor activity"/>
    <property type="evidence" value="ECO:0007669"/>
    <property type="project" value="InterPro"/>
</dbReference>
<evidence type="ECO:0000256" key="4">
    <source>
        <dbReference type="ARBA" id="ARBA00023163"/>
    </source>
</evidence>
<dbReference type="SUPFAM" id="SSF46785">
    <property type="entry name" value="Winged helix' DNA-binding domain"/>
    <property type="match status" value="1"/>
</dbReference>
<dbReference type="PROSITE" id="PS50931">
    <property type="entry name" value="HTH_LYSR"/>
    <property type="match status" value="1"/>
</dbReference>
<dbReference type="InterPro" id="IPR050950">
    <property type="entry name" value="HTH-type_LysR_regulators"/>
</dbReference>
<dbReference type="Gene3D" id="3.40.190.290">
    <property type="match status" value="1"/>
</dbReference>
<dbReference type="EMBL" id="JADOEF010000001">
    <property type="protein sequence ID" value="MBF7809379.1"/>
    <property type="molecule type" value="Genomic_DNA"/>
</dbReference>
<dbReference type="InterPro" id="IPR036388">
    <property type="entry name" value="WH-like_DNA-bd_sf"/>
</dbReference>
<evidence type="ECO:0000256" key="2">
    <source>
        <dbReference type="ARBA" id="ARBA00023015"/>
    </source>
</evidence>
<keyword evidence="3" id="KW-0238">DNA-binding</keyword>
<dbReference type="InterPro" id="IPR005119">
    <property type="entry name" value="LysR_subst-bd"/>
</dbReference>
<dbReference type="PANTHER" id="PTHR30419:SF8">
    <property type="entry name" value="NITROGEN ASSIMILATION TRANSCRIPTIONAL ACTIVATOR-RELATED"/>
    <property type="match status" value="1"/>
</dbReference>
<dbReference type="PANTHER" id="PTHR30419">
    <property type="entry name" value="HTH-TYPE TRANSCRIPTIONAL REGULATOR YBHD"/>
    <property type="match status" value="1"/>
</dbReference>
<dbReference type="Pfam" id="PF03466">
    <property type="entry name" value="LysR_substrate"/>
    <property type="match status" value="1"/>
</dbReference>
<dbReference type="InterPro" id="IPR000847">
    <property type="entry name" value="LysR_HTH_N"/>
</dbReference>
<keyword evidence="2" id="KW-0805">Transcription regulation</keyword>
<dbReference type="Proteomes" id="UP000631418">
    <property type="component" value="Unassembled WGS sequence"/>
</dbReference>
<evidence type="ECO:0000313" key="6">
    <source>
        <dbReference type="EMBL" id="MBF7809379.1"/>
    </source>
</evidence>
<name>A0AAE2UVV9_CLOBE</name>
<organism evidence="6 7">
    <name type="scientific">Clostridium beijerinckii</name>
    <name type="common">Clostridium MP</name>
    <dbReference type="NCBI Taxonomy" id="1520"/>
    <lineage>
        <taxon>Bacteria</taxon>
        <taxon>Bacillati</taxon>
        <taxon>Bacillota</taxon>
        <taxon>Clostridia</taxon>
        <taxon>Eubacteriales</taxon>
        <taxon>Clostridiaceae</taxon>
        <taxon>Clostridium</taxon>
    </lineage>
</organism>
<dbReference type="OMA" id="IWRRGAY"/>
<dbReference type="GeneID" id="66346750"/>
<dbReference type="Pfam" id="PF00126">
    <property type="entry name" value="HTH_1"/>
    <property type="match status" value="1"/>
</dbReference>
<dbReference type="RefSeq" id="WP_012060028.1">
    <property type="nucleotide sequence ID" value="NZ_BKAK01000046.1"/>
</dbReference>
<evidence type="ECO:0000259" key="5">
    <source>
        <dbReference type="PROSITE" id="PS50931"/>
    </source>
</evidence>
<dbReference type="InterPro" id="IPR036390">
    <property type="entry name" value="WH_DNA-bd_sf"/>
</dbReference>
<dbReference type="GO" id="GO:0003677">
    <property type="term" value="F:DNA binding"/>
    <property type="evidence" value="ECO:0007669"/>
    <property type="project" value="UniProtKB-KW"/>
</dbReference>
<evidence type="ECO:0000313" key="7">
    <source>
        <dbReference type="Proteomes" id="UP000631418"/>
    </source>
</evidence>